<proteinExistence type="predicted"/>
<feature type="transmembrane region" description="Helical" evidence="7">
    <location>
        <begin position="722"/>
        <end position="742"/>
    </location>
</feature>
<feature type="transmembrane region" description="Helical" evidence="7">
    <location>
        <begin position="572"/>
        <end position="592"/>
    </location>
</feature>
<dbReference type="NCBIfam" id="TIGR00785">
    <property type="entry name" value="dass"/>
    <property type="match status" value="1"/>
</dbReference>
<keyword evidence="10" id="KW-1185">Reference proteome</keyword>
<evidence type="ECO:0000313" key="9">
    <source>
        <dbReference type="EMBL" id="THU98372.1"/>
    </source>
</evidence>
<feature type="transmembrane region" description="Helical" evidence="7">
    <location>
        <begin position="532"/>
        <end position="560"/>
    </location>
</feature>
<gene>
    <name evidence="9" type="ORF">K435DRAFT_777517</name>
</gene>
<feature type="compositionally biased region" description="Polar residues" evidence="6">
    <location>
        <begin position="169"/>
        <end position="178"/>
    </location>
</feature>
<dbReference type="Proteomes" id="UP000297245">
    <property type="component" value="Unassembled WGS sequence"/>
</dbReference>
<feature type="transmembrane region" description="Helical" evidence="7">
    <location>
        <begin position="393"/>
        <end position="411"/>
    </location>
</feature>
<dbReference type="GO" id="GO:0006817">
    <property type="term" value="P:phosphate ion transport"/>
    <property type="evidence" value="ECO:0007669"/>
    <property type="project" value="TreeGrafter"/>
</dbReference>
<dbReference type="Pfam" id="PF03105">
    <property type="entry name" value="SPX"/>
    <property type="match status" value="2"/>
</dbReference>
<evidence type="ECO:0000256" key="4">
    <source>
        <dbReference type="ARBA" id="ARBA00022989"/>
    </source>
</evidence>
<name>A0A4S8M7S3_DENBC</name>
<feature type="transmembrane region" description="Helical" evidence="7">
    <location>
        <begin position="666"/>
        <end position="683"/>
    </location>
</feature>
<feature type="domain" description="SPX" evidence="8">
    <location>
        <begin position="1"/>
        <end position="287"/>
    </location>
</feature>
<dbReference type="CDD" id="cd01115">
    <property type="entry name" value="SLC13_permease"/>
    <property type="match status" value="1"/>
</dbReference>
<sequence>MKFSSSLKFNAVSEWWDEYIDYDTLKKKIYQLEKQQQTLSGSYHDLESNERTALVGHHSERPTDSVFIPLLDKELKKITLFYESQEEELMERLEKLEEEVSQQDEQGLEGDHYQDDFEDDEDDDESLSRSPAGHRSSVVSSRRRRLSSSASHVRNLSLTEPPNTIPEDSATSPVRNRYSTSSSDGEGEIDDSYASLRDRDRGSRGPLGKLVNMMNSVSSSVMPDTIWTAKTNYAYDTRLLYKRKITDLFIAFSALRSYVEINYSGFRKILKKYDKVTYSELKDHYLHDVVESARPFTQESKDRLNNAVDRLVELYTKCVARGNKSLARQQLKLHQRENIAWERDTVWRQMIGQERRGELGAVAGTGATLVKDPTPGLLNIRTPLGVLKVTRRLLYLVIALVVFLVLLNVQVIDGPEANNCFAILIFATILWATEAIPLFVTSIMVPLLLVWLRVIRGPKQECVPKPDCGSEPEYERLSPQDATKFVFSIMFSPTIMLLIGGFTIASALSKTNIDRILITRVLSLAGTKPRTVLLAFMGVSCFASMWISNVAAPTLCFTLIRPILRNLPRKTSFAPCLILGIALAANIGGQSSPISSPQNLIALAAMENPLDWGRWFAVALPVSAIQILLIWGLLLASYRPSKAPDGESEIEIRPIRATREPFTAKQYWVSFVCLCTIALWCVAHEIEDYVGDMGVIAIIPILAFFSTGVLKKDDFEQFTWTIVFLAMGGIALGKGVTSSGLLDVMGDAIRDLVDGYSLYNVVLILSPIVLVISTFISHTIASVLLVPIAKEVGKGLGGNHQDMLIFITGLICSTGMGMPVSGFPNQTAATQEDELGELYLSNIDFLKNGIPASVIAMLVISTIGYLLMQAIGL</sequence>
<evidence type="ECO:0000256" key="1">
    <source>
        <dbReference type="ARBA" id="ARBA00004141"/>
    </source>
</evidence>
<feature type="compositionally biased region" description="Acidic residues" evidence="6">
    <location>
        <begin position="116"/>
        <end position="125"/>
    </location>
</feature>
<dbReference type="InterPro" id="IPR001898">
    <property type="entry name" value="SLC13A/DASS"/>
</dbReference>
<feature type="transmembrane region" description="Helical" evidence="7">
    <location>
        <begin position="423"/>
        <end position="451"/>
    </location>
</feature>
<dbReference type="InterPro" id="IPR004680">
    <property type="entry name" value="Cit_transptr-like_dom"/>
</dbReference>
<dbReference type="Pfam" id="PF03600">
    <property type="entry name" value="CitMHS"/>
    <property type="match status" value="1"/>
</dbReference>
<evidence type="ECO:0000256" key="5">
    <source>
        <dbReference type="ARBA" id="ARBA00023136"/>
    </source>
</evidence>
<keyword evidence="2" id="KW-0813">Transport</keyword>
<evidence type="ECO:0000256" key="2">
    <source>
        <dbReference type="ARBA" id="ARBA00022448"/>
    </source>
</evidence>
<dbReference type="GO" id="GO:0005886">
    <property type="term" value="C:plasma membrane"/>
    <property type="evidence" value="ECO:0007669"/>
    <property type="project" value="TreeGrafter"/>
</dbReference>
<evidence type="ECO:0000259" key="8">
    <source>
        <dbReference type="PROSITE" id="PS51382"/>
    </source>
</evidence>
<dbReference type="GO" id="GO:0005315">
    <property type="term" value="F:phosphate transmembrane transporter activity"/>
    <property type="evidence" value="ECO:0007669"/>
    <property type="project" value="TreeGrafter"/>
</dbReference>
<reference evidence="9 10" key="1">
    <citation type="journal article" date="2019" name="Nat. Ecol. Evol.">
        <title>Megaphylogeny resolves global patterns of mushroom evolution.</title>
        <authorList>
            <person name="Varga T."/>
            <person name="Krizsan K."/>
            <person name="Foldi C."/>
            <person name="Dima B."/>
            <person name="Sanchez-Garcia M."/>
            <person name="Sanchez-Ramirez S."/>
            <person name="Szollosi G.J."/>
            <person name="Szarkandi J.G."/>
            <person name="Papp V."/>
            <person name="Albert L."/>
            <person name="Andreopoulos W."/>
            <person name="Angelini C."/>
            <person name="Antonin V."/>
            <person name="Barry K.W."/>
            <person name="Bougher N.L."/>
            <person name="Buchanan P."/>
            <person name="Buyck B."/>
            <person name="Bense V."/>
            <person name="Catcheside P."/>
            <person name="Chovatia M."/>
            <person name="Cooper J."/>
            <person name="Damon W."/>
            <person name="Desjardin D."/>
            <person name="Finy P."/>
            <person name="Geml J."/>
            <person name="Haridas S."/>
            <person name="Hughes K."/>
            <person name="Justo A."/>
            <person name="Karasinski D."/>
            <person name="Kautmanova I."/>
            <person name="Kiss B."/>
            <person name="Kocsube S."/>
            <person name="Kotiranta H."/>
            <person name="LaButti K.M."/>
            <person name="Lechner B.E."/>
            <person name="Liimatainen K."/>
            <person name="Lipzen A."/>
            <person name="Lukacs Z."/>
            <person name="Mihaltcheva S."/>
            <person name="Morgado L.N."/>
            <person name="Niskanen T."/>
            <person name="Noordeloos M.E."/>
            <person name="Ohm R.A."/>
            <person name="Ortiz-Santana B."/>
            <person name="Ovrebo C."/>
            <person name="Racz N."/>
            <person name="Riley R."/>
            <person name="Savchenko A."/>
            <person name="Shiryaev A."/>
            <person name="Soop K."/>
            <person name="Spirin V."/>
            <person name="Szebenyi C."/>
            <person name="Tomsovsky M."/>
            <person name="Tulloss R.E."/>
            <person name="Uehling J."/>
            <person name="Grigoriev I.V."/>
            <person name="Vagvolgyi C."/>
            <person name="Papp T."/>
            <person name="Martin F.M."/>
            <person name="Miettinen O."/>
            <person name="Hibbett D.S."/>
            <person name="Nagy L.G."/>
        </authorList>
    </citation>
    <scope>NUCLEOTIDE SEQUENCE [LARGE SCALE GENOMIC DNA]</scope>
    <source>
        <strain evidence="9 10">CBS 962.96</strain>
    </source>
</reference>
<evidence type="ECO:0000256" key="6">
    <source>
        <dbReference type="SAM" id="MobiDB-lite"/>
    </source>
</evidence>
<dbReference type="AlphaFoldDB" id="A0A4S8M7S3"/>
<dbReference type="PANTHER" id="PTHR10283">
    <property type="entry name" value="SOLUTE CARRIER FAMILY 13 MEMBER"/>
    <property type="match status" value="1"/>
</dbReference>
<evidence type="ECO:0000256" key="7">
    <source>
        <dbReference type="SAM" id="Phobius"/>
    </source>
</evidence>
<dbReference type="OrthoDB" id="10260443at2759"/>
<keyword evidence="4 7" id="KW-1133">Transmembrane helix</keyword>
<dbReference type="CDD" id="cd14478">
    <property type="entry name" value="SPX_PHO87_PHO90_like"/>
    <property type="match status" value="1"/>
</dbReference>
<feature type="region of interest" description="Disordered" evidence="6">
    <location>
        <begin position="96"/>
        <end position="207"/>
    </location>
</feature>
<feature type="transmembrane region" description="Helical" evidence="7">
    <location>
        <begin position="689"/>
        <end position="710"/>
    </location>
</feature>
<dbReference type="EMBL" id="ML179137">
    <property type="protein sequence ID" value="THU98372.1"/>
    <property type="molecule type" value="Genomic_DNA"/>
</dbReference>
<dbReference type="PROSITE" id="PS51382">
    <property type="entry name" value="SPX"/>
    <property type="match status" value="1"/>
</dbReference>
<keyword evidence="5 7" id="KW-0472">Membrane</keyword>
<evidence type="ECO:0000256" key="3">
    <source>
        <dbReference type="ARBA" id="ARBA00022692"/>
    </source>
</evidence>
<comment type="subcellular location">
    <subcellularLocation>
        <location evidence="1">Membrane</location>
        <topology evidence="1">Multi-pass membrane protein</topology>
    </subcellularLocation>
</comment>
<feature type="transmembrane region" description="Helical" evidence="7">
    <location>
        <begin position="762"/>
        <end position="789"/>
    </location>
</feature>
<accession>A0A4S8M7S3</accession>
<dbReference type="GO" id="GO:0006797">
    <property type="term" value="P:polyphosphate metabolic process"/>
    <property type="evidence" value="ECO:0007669"/>
    <property type="project" value="TreeGrafter"/>
</dbReference>
<dbReference type="InterPro" id="IPR004331">
    <property type="entry name" value="SPX_dom"/>
</dbReference>
<feature type="transmembrane region" description="Helical" evidence="7">
    <location>
        <begin position="612"/>
        <end position="634"/>
    </location>
</feature>
<dbReference type="PANTHER" id="PTHR10283:SF92">
    <property type="entry name" value="LOW-AFFINITY PHOSPHATE TRANSPORTER PHO91"/>
    <property type="match status" value="1"/>
</dbReference>
<organism evidence="9 10">
    <name type="scientific">Dendrothele bispora (strain CBS 962.96)</name>
    <dbReference type="NCBI Taxonomy" id="1314807"/>
    <lineage>
        <taxon>Eukaryota</taxon>
        <taxon>Fungi</taxon>
        <taxon>Dikarya</taxon>
        <taxon>Basidiomycota</taxon>
        <taxon>Agaricomycotina</taxon>
        <taxon>Agaricomycetes</taxon>
        <taxon>Agaricomycetidae</taxon>
        <taxon>Agaricales</taxon>
        <taxon>Agaricales incertae sedis</taxon>
        <taxon>Dendrothele</taxon>
    </lineage>
</organism>
<feature type="transmembrane region" description="Helical" evidence="7">
    <location>
        <begin position="849"/>
        <end position="868"/>
    </location>
</feature>
<protein>
    <submittedName>
        <fullName evidence="9">SPX-domain-containing protein</fullName>
    </submittedName>
</protein>
<keyword evidence="3 7" id="KW-0812">Transmembrane</keyword>
<evidence type="ECO:0000313" key="10">
    <source>
        <dbReference type="Proteomes" id="UP000297245"/>
    </source>
</evidence>
<feature type="compositionally biased region" description="Acidic residues" evidence="6">
    <location>
        <begin position="96"/>
        <end position="108"/>
    </location>
</feature>
<feature type="transmembrane region" description="Helical" evidence="7">
    <location>
        <begin position="485"/>
        <end position="508"/>
    </location>
</feature>